<dbReference type="RefSeq" id="WP_169493593.1">
    <property type="nucleotide sequence ID" value="NZ_JABBGM010000004.1"/>
</dbReference>
<protein>
    <submittedName>
        <fullName evidence="1">Conjugal transfer protein TraF</fullName>
    </submittedName>
</protein>
<dbReference type="InterPro" id="IPR039555">
    <property type="entry name" value="TraF/TrbB"/>
</dbReference>
<dbReference type="NCBIfam" id="TIGR02740">
    <property type="entry name" value="TraF-like"/>
    <property type="match status" value="1"/>
</dbReference>
<dbReference type="AlphaFoldDB" id="A0A7Y0BPW2"/>
<keyword evidence="2" id="KW-1185">Reference proteome</keyword>
<dbReference type="EMBL" id="JABBGM010000004">
    <property type="protein sequence ID" value="NML94354.1"/>
    <property type="molecule type" value="Genomic_DNA"/>
</dbReference>
<dbReference type="SUPFAM" id="SSF52833">
    <property type="entry name" value="Thioredoxin-like"/>
    <property type="match status" value="1"/>
</dbReference>
<sequence length="278" mass="31144">MPAHASKVSRRFLAASLAFTTIYPFVTAPARAGEPPLVTTDDSQDSFYCQKRRLGYWFYCTRPKPPQRDNAQAPPATSATSQLDAVTAELRELKAKAILEPTPANVTAYIRFQREQLDRASLFSDVWQRAIWQDPDLDYTLQRPVSTLGKRQWQDARGAERNAVMAHLSERYGLFYFFAQSCGACEVMSPIVQSVATTWHITVRAISTDGGPSRHFPAYTVETNQRSRMGLEPKITPAVVLWDAAKGQAIPIGYGVMSADELQDRIYLLTSKEAGRDY</sequence>
<evidence type="ECO:0000313" key="1">
    <source>
        <dbReference type="EMBL" id="NML94354.1"/>
    </source>
</evidence>
<accession>A0A7Y0BPW2</accession>
<dbReference type="Pfam" id="PF13728">
    <property type="entry name" value="TraF"/>
    <property type="match status" value="1"/>
</dbReference>
<proteinExistence type="predicted"/>
<reference evidence="1 2" key="1">
    <citation type="submission" date="2020-04" db="EMBL/GenBank/DDBJ databases">
        <title>Novosphingobium sp. TW-4 isolated from soil.</title>
        <authorList>
            <person name="Dahal R.H."/>
            <person name="Chaudhary D.K."/>
        </authorList>
    </citation>
    <scope>NUCLEOTIDE SEQUENCE [LARGE SCALE GENOMIC DNA]</scope>
    <source>
        <strain evidence="1 2">TW-4</strain>
    </source>
</reference>
<dbReference type="InterPro" id="IPR036249">
    <property type="entry name" value="Thioredoxin-like_sf"/>
</dbReference>
<comment type="caution">
    <text evidence="1">The sequence shown here is derived from an EMBL/GenBank/DDBJ whole genome shotgun (WGS) entry which is preliminary data.</text>
</comment>
<dbReference type="Proteomes" id="UP000583556">
    <property type="component" value="Unassembled WGS sequence"/>
</dbReference>
<evidence type="ECO:0000313" key="2">
    <source>
        <dbReference type="Proteomes" id="UP000583556"/>
    </source>
</evidence>
<name>A0A7Y0BPW2_9SPHN</name>
<dbReference type="InterPro" id="IPR014111">
    <property type="entry name" value="T4SS_TraF-like"/>
</dbReference>
<organism evidence="1 2">
    <name type="scientific">Novosphingobium olei</name>
    <dbReference type="NCBI Taxonomy" id="2728851"/>
    <lineage>
        <taxon>Bacteria</taxon>
        <taxon>Pseudomonadati</taxon>
        <taxon>Pseudomonadota</taxon>
        <taxon>Alphaproteobacteria</taxon>
        <taxon>Sphingomonadales</taxon>
        <taxon>Sphingomonadaceae</taxon>
        <taxon>Novosphingobium</taxon>
    </lineage>
</organism>
<gene>
    <name evidence="1" type="ORF">HHL27_11835</name>
</gene>